<comment type="cofactor">
    <cofactor evidence="5">
        <name>Fe(2+)</name>
        <dbReference type="ChEBI" id="CHEBI:29033"/>
    </cofactor>
    <text evidence="5">Binds 1 Fe(2+) ion per subunit.</text>
</comment>
<dbReference type="GO" id="GO:0046872">
    <property type="term" value="F:metal ion binding"/>
    <property type="evidence" value="ECO:0007669"/>
    <property type="project" value="UniProtKB-KW"/>
</dbReference>
<feature type="region of interest" description="Disordered" evidence="6">
    <location>
        <begin position="1"/>
        <end position="21"/>
    </location>
</feature>
<dbReference type="GO" id="GO:0003834">
    <property type="term" value="F:beta-carotene 15,15'-dioxygenase activity"/>
    <property type="evidence" value="ECO:0007669"/>
    <property type="project" value="TreeGrafter"/>
</dbReference>
<organism evidence="7 8">
    <name type="scientific">Phyllotreta striolata</name>
    <name type="common">Striped flea beetle</name>
    <name type="synonym">Crioceris striolata</name>
    <dbReference type="NCBI Taxonomy" id="444603"/>
    <lineage>
        <taxon>Eukaryota</taxon>
        <taxon>Metazoa</taxon>
        <taxon>Ecdysozoa</taxon>
        <taxon>Arthropoda</taxon>
        <taxon>Hexapoda</taxon>
        <taxon>Insecta</taxon>
        <taxon>Pterygota</taxon>
        <taxon>Neoptera</taxon>
        <taxon>Endopterygota</taxon>
        <taxon>Coleoptera</taxon>
        <taxon>Polyphaga</taxon>
        <taxon>Cucujiformia</taxon>
        <taxon>Chrysomeloidea</taxon>
        <taxon>Chrysomelidae</taxon>
        <taxon>Galerucinae</taxon>
        <taxon>Alticini</taxon>
        <taxon>Phyllotreta</taxon>
    </lineage>
</organism>
<dbReference type="InterPro" id="IPR004294">
    <property type="entry name" value="Carotenoid_Oase"/>
</dbReference>
<name>A0A9N9TXK5_PHYSR</name>
<evidence type="ECO:0000256" key="3">
    <source>
        <dbReference type="ARBA" id="ARBA00023002"/>
    </source>
</evidence>
<feature type="binding site" evidence="5">
    <location>
        <position position="563"/>
    </location>
    <ligand>
        <name>Fe cation</name>
        <dbReference type="ChEBI" id="CHEBI:24875"/>
        <note>catalytic</note>
    </ligand>
</feature>
<comment type="similarity">
    <text evidence="1">Belongs to the carotenoid oxygenase family.</text>
</comment>
<feature type="binding site" evidence="5">
    <location>
        <position position="351"/>
    </location>
    <ligand>
        <name>Fe cation</name>
        <dbReference type="ChEBI" id="CHEBI:24875"/>
        <note>catalytic</note>
    </ligand>
</feature>
<feature type="binding site" evidence="5">
    <location>
        <position position="220"/>
    </location>
    <ligand>
        <name>Fe cation</name>
        <dbReference type="ChEBI" id="CHEBI:24875"/>
        <note>catalytic</note>
    </ligand>
</feature>
<dbReference type="EMBL" id="OU900099">
    <property type="protein sequence ID" value="CAG9863245.1"/>
    <property type="molecule type" value="Genomic_DNA"/>
</dbReference>
<dbReference type="Proteomes" id="UP001153712">
    <property type="component" value="Chromosome 6"/>
</dbReference>
<dbReference type="GO" id="GO:0042574">
    <property type="term" value="P:retinal metabolic process"/>
    <property type="evidence" value="ECO:0007669"/>
    <property type="project" value="TreeGrafter"/>
</dbReference>
<keyword evidence="2 5" id="KW-0479">Metal-binding</keyword>
<keyword evidence="3" id="KW-0560">Oxidoreductase</keyword>
<keyword evidence="4 5" id="KW-0408">Iron</keyword>
<proteinExistence type="inferred from homology"/>
<gene>
    <name evidence="7" type="ORF">PHYEVI_LOCUS9543</name>
</gene>
<dbReference type="PANTHER" id="PTHR10543">
    <property type="entry name" value="BETA-CAROTENE DIOXYGENASE"/>
    <property type="match status" value="1"/>
</dbReference>
<dbReference type="PANTHER" id="PTHR10543:SF24">
    <property type="entry name" value="CAROTENOID ISOMEROOXYGENASE"/>
    <property type="match status" value="1"/>
</dbReference>
<protein>
    <submittedName>
        <fullName evidence="7">Uncharacterized protein</fullName>
    </submittedName>
</protein>
<dbReference type="GO" id="GO:0010436">
    <property type="term" value="F:carotenoid dioxygenase activity"/>
    <property type="evidence" value="ECO:0007669"/>
    <property type="project" value="TreeGrafter"/>
</dbReference>
<dbReference type="GO" id="GO:0016121">
    <property type="term" value="P:carotene catabolic process"/>
    <property type="evidence" value="ECO:0007669"/>
    <property type="project" value="TreeGrafter"/>
</dbReference>
<feature type="binding site" evidence="5">
    <location>
        <position position="281"/>
    </location>
    <ligand>
        <name>Fe cation</name>
        <dbReference type="ChEBI" id="CHEBI:24875"/>
        <note>catalytic</note>
    </ligand>
</feature>
<dbReference type="Pfam" id="PF03055">
    <property type="entry name" value="RPE65"/>
    <property type="match status" value="1"/>
</dbReference>
<evidence type="ECO:0000256" key="1">
    <source>
        <dbReference type="ARBA" id="ARBA00006787"/>
    </source>
</evidence>
<evidence type="ECO:0000313" key="8">
    <source>
        <dbReference type="Proteomes" id="UP001153712"/>
    </source>
</evidence>
<evidence type="ECO:0000256" key="2">
    <source>
        <dbReference type="ARBA" id="ARBA00022723"/>
    </source>
</evidence>
<dbReference type="OrthoDB" id="1069523at2759"/>
<dbReference type="AlphaFoldDB" id="A0A9N9TXK5"/>
<keyword evidence="8" id="KW-1185">Reference proteome</keyword>
<evidence type="ECO:0000256" key="4">
    <source>
        <dbReference type="ARBA" id="ARBA00023004"/>
    </source>
</evidence>
<evidence type="ECO:0000256" key="5">
    <source>
        <dbReference type="PIRSR" id="PIRSR604294-1"/>
    </source>
</evidence>
<reference evidence="7" key="1">
    <citation type="submission" date="2022-01" db="EMBL/GenBank/DDBJ databases">
        <authorList>
            <person name="King R."/>
        </authorList>
    </citation>
    <scope>NUCLEOTIDE SEQUENCE</scope>
</reference>
<evidence type="ECO:0000256" key="6">
    <source>
        <dbReference type="SAM" id="MobiDB-lite"/>
    </source>
</evidence>
<accession>A0A9N9TXK5</accession>
<sequence length="569" mass="64945">MDKVEEDFSSRGCSPVFSGSPLPPRRQLGFIKNSKTKLSCEQERDLYPNCDVSIWLRSCEKEVTTPLKGSIKGVVPEWLKGSLIRNGPGSLKVGEEEFTHLFDSSALLHRFEIKDEEVTYQCRFLDSEVFRKNWTAKRIVMAEFGTKVVEDPCHSIFKRIAAIFSSEASDNAMISVYPFGDELYAFNEIPIIHEINPETLETKCRIKIDEYVSVVCHSSHPHVLRDGTVYNLGLSVYPTGLYHTIIKFPKKENEDSKAMFRNAEIVASIPARWKLNPSYMHSFGITDNFYIIIEQPLSISVPGIVKSKFKNEPLAGCFRWYHEEYTRISVVSRNTGKLYKTFYAESFFYLHVINQYELDNHIVLDICVYQDPNMLDCMYIETMKSMQQNLNYAKMFRSRPARFVLPLNPPPSCTKGNLIDLEGTNAKARYLPNGEVLVQPVKLCNIGCETPRINYDKYLGKPYRYFYAISADVDAENPGTLIKVDTSDKSTLIWNEKNCYPSEPIFVPAPESQTEDDGVILSALVWGGEDTNHVGLLILDAQTFKEIGRAEFHTETPVPKCLHGWFLPK</sequence>
<evidence type="ECO:0000313" key="7">
    <source>
        <dbReference type="EMBL" id="CAG9863245.1"/>
    </source>
</evidence>